<feature type="region of interest" description="Disordered" evidence="1">
    <location>
        <begin position="250"/>
        <end position="314"/>
    </location>
</feature>
<organism evidence="2 3">
    <name type="scientific">Sistotremastrum niveocremeum HHB9708</name>
    <dbReference type="NCBI Taxonomy" id="1314777"/>
    <lineage>
        <taxon>Eukaryota</taxon>
        <taxon>Fungi</taxon>
        <taxon>Dikarya</taxon>
        <taxon>Basidiomycota</taxon>
        <taxon>Agaricomycotina</taxon>
        <taxon>Agaricomycetes</taxon>
        <taxon>Sistotremastrales</taxon>
        <taxon>Sistotremastraceae</taxon>
        <taxon>Sertulicium</taxon>
        <taxon>Sertulicium niveocremeum</taxon>
    </lineage>
</organism>
<accession>A0A164QGN4</accession>
<dbReference type="EMBL" id="KV419426">
    <property type="protein sequence ID" value="KZS89643.1"/>
    <property type="molecule type" value="Genomic_DNA"/>
</dbReference>
<evidence type="ECO:0000256" key="1">
    <source>
        <dbReference type="SAM" id="MobiDB-lite"/>
    </source>
</evidence>
<gene>
    <name evidence="2" type="ORF">SISNIDRAFT_526475</name>
</gene>
<name>A0A164QGN4_9AGAM</name>
<protein>
    <submittedName>
        <fullName evidence="2">Uncharacterized protein</fullName>
    </submittedName>
</protein>
<feature type="compositionally biased region" description="Low complexity" evidence="1">
    <location>
        <begin position="272"/>
        <end position="287"/>
    </location>
</feature>
<dbReference type="Proteomes" id="UP000076722">
    <property type="component" value="Unassembled WGS sequence"/>
</dbReference>
<sequence>MNIVRAGDADTFATTAKIRVIARTALGKLERAISLVPSKIVPLHLSTNVHLSLPNDPYQSSLILTIPRVRGKDKGSIAKHEIFDDKAQAQDLPRILTQIKPQAETYTHLSMREHGYRVYTRILRLCSGNCQMHYVRLTDHLSTDILEASRSSEIRVFSRRLPRNRNDRQRTITTTRYKEDENKRVPCSYLRHTIFEQETEENEQSMTAKGARESVYKCPRLKCQMMKITHKNYHKSSKLTVAKESRIEVDDKAGSELAGPPHPPPMNLDATRPGSLRRLAAPAASPLDNTSRIRSQAIFRSRATHRSSTSPPFH</sequence>
<proteinExistence type="predicted"/>
<reference evidence="2 3" key="1">
    <citation type="journal article" date="2016" name="Mol. Biol. Evol.">
        <title>Comparative Genomics of Early-Diverging Mushroom-Forming Fungi Provides Insights into the Origins of Lignocellulose Decay Capabilities.</title>
        <authorList>
            <person name="Nagy L.G."/>
            <person name="Riley R."/>
            <person name="Tritt A."/>
            <person name="Adam C."/>
            <person name="Daum C."/>
            <person name="Floudas D."/>
            <person name="Sun H."/>
            <person name="Yadav J.S."/>
            <person name="Pangilinan J."/>
            <person name="Larsson K.H."/>
            <person name="Matsuura K."/>
            <person name="Barry K."/>
            <person name="Labutti K."/>
            <person name="Kuo R."/>
            <person name="Ohm R.A."/>
            <person name="Bhattacharya S.S."/>
            <person name="Shirouzu T."/>
            <person name="Yoshinaga Y."/>
            <person name="Martin F.M."/>
            <person name="Grigoriev I.V."/>
            <person name="Hibbett D.S."/>
        </authorList>
    </citation>
    <scope>NUCLEOTIDE SEQUENCE [LARGE SCALE GENOMIC DNA]</scope>
    <source>
        <strain evidence="2 3">HHB9708</strain>
    </source>
</reference>
<dbReference type="AlphaFoldDB" id="A0A164QGN4"/>
<keyword evidence="3" id="KW-1185">Reference proteome</keyword>
<evidence type="ECO:0000313" key="2">
    <source>
        <dbReference type="EMBL" id="KZS89643.1"/>
    </source>
</evidence>
<evidence type="ECO:0000313" key="3">
    <source>
        <dbReference type="Proteomes" id="UP000076722"/>
    </source>
</evidence>